<evidence type="ECO:0000256" key="1">
    <source>
        <dbReference type="SAM" id="MobiDB-lite"/>
    </source>
</evidence>
<sequence length="94" mass="10898">MGLKPKSRLDKKYEKMQIESSIARVAKPSDKDELLTPLRDKKKKKKKSSRKLGGKRIICKCKGYHNDKDSKMGQRRLKSPRSRGENKIISIGWK</sequence>
<dbReference type="EMBL" id="FLQU01000250">
    <property type="protein sequence ID" value="SBS83101.1"/>
    <property type="molecule type" value="Genomic_DNA"/>
</dbReference>
<gene>
    <name evidence="3" type="ORF">POVCU1_017240</name>
    <name evidence="2" type="ORF">POVCU2_0018920</name>
</gene>
<dbReference type="Proteomes" id="UP000078560">
    <property type="component" value="Unassembled WGS sequence"/>
</dbReference>
<reference evidence="4 5" key="1">
    <citation type="submission" date="2016-05" db="EMBL/GenBank/DDBJ databases">
        <authorList>
            <person name="Naeem Raeece"/>
        </authorList>
    </citation>
    <scope>NUCLEOTIDE SEQUENCE [LARGE SCALE GENOMIC DNA]</scope>
</reference>
<evidence type="ECO:0000313" key="2">
    <source>
        <dbReference type="EMBL" id="SBS83101.1"/>
    </source>
</evidence>
<dbReference type="Proteomes" id="UP000078546">
    <property type="component" value="Unassembled WGS sequence"/>
</dbReference>
<evidence type="ECO:0000313" key="5">
    <source>
        <dbReference type="Proteomes" id="UP000078560"/>
    </source>
</evidence>
<evidence type="ECO:0000313" key="3">
    <source>
        <dbReference type="EMBL" id="SBS89926.1"/>
    </source>
</evidence>
<reference evidence="2" key="2">
    <citation type="submission" date="2016-05" db="EMBL/GenBank/DDBJ databases">
        <authorList>
            <person name="Lavstsen T."/>
            <person name="Jespersen J.S."/>
        </authorList>
    </citation>
    <scope>NUCLEOTIDE SEQUENCE [LARGE SCALE GENOMIC DNA]</scope>
</reference>
<feature type="compositionally biased region" description="Basic residues" evidence="1">
    <location>
        <begin position="40"/>
        <end position="63"/>
    </location>
</feature>
<dbReference type="EMBL" id="FLQV01000318">
    <property type="protein sequence ID" value="SBS89926.1"/>
    <property type="molecule type" value="Genomic_DNA"/>
</dbReference>
<proteinExistence type="predicted"/>
<accession>A0A1A8VTU9</accession>
<organism evidence="2 5">
    <name type="scientific">Plasmodium ovale curtisi</name>
    <dbReference type="NCBI Taxonomy" id="864141"/>
    <lineage>
        <taxon>Eukaryota</taxon>
        <taxon>Sar</taxon>
        <taxon>Alveolata</taxon>
        <taxon>Apicomplexa</taxon>
        <taxon>Aconoidasida</taxon>
        <taxon>Haemosporida</taxon>
        <taxon>Plasmodiidae</taxon>
        <taxon>Plasmodium</taxon>
        <taxon>Plasmodium (Plasmodium)</taxon>
    </lineage>
</organism>
<dbReference type="AlphaFoldDB" id="A0A1A8VTU9"/>
<feature type="region of interest" description="Disordered" evidence="1">
    <location>
        <begin position="33"/>
        <end position="94"/>
    </location>
</feature>
<protein>
    <submittedName>
        <fullName evidence="2">Uncharacterized protein</fullName>
    </submittedName>
</protein>
<name>A0A1A8VTU9_PLAOA</name>
<evidence type="ECO:0000313" key="4">
    <source>
        <dbReference type="Proteomes" id="UP000078546"/>
    </source>
</evidence>